<dbReference type="AlphaFoldDB" id="A0A8H4V8M4"/>
<gene>
    <name evidence="2" type="ORF">G6O67_003443</name>
</gene>
<evidence type="ECO:0000313" key="2">
    <source>
        <dbReference type="EMBL" id="KAF4511670.1"/>
    </source>
</evidence>
<keyword evidence="3" id="KW-1185">Reference proteome</keyword>
<reference evidence="2 3" key="1">
    <citation type="journal article" date="2020" name="Genome Biol. Evol.">
        <title>A new high-quality draft genome assembly of the Chinese cordyceps Ophiocordyceps sinensis.</title>
        <authorList>
            <person name="Shu R."/>
            <person name="Zhang J."/>
            <person name="Meng Q."/>
            <person name="Zhang H."/>
            <person name="Zhou G."/>
            <person name="Li M."/>
            <person name="Wu P."/>
            <person name="Zhao Y."/>
            <person name="Chen C."/>
            <person name="Qin Q."/>
        </authorList>
    </citation>
    <scope>NUCLEOTIDE SEQUENCE [LARGE SCALE GENOMIC DNA]</scope>
    <source>
        <strain evidence="2 3">IOZ07</strain>
    </source>
</reference>
<evidence type="ECO:0000256" key="1">
    <source>
        <dbReference type="SAM" id="MobiDB-lite"/>
    </source>
</evidence>
<organism evidence="2 3">
    <name type="scientific">Ophiocordyceps sinensis</name>
    <dbReference type="NCBI Taxonomy" id="72228"/>
    <lineage>
        <taxon>Eukaryota</taxon>
        <taxon>Fungi</taxon>
        <taxon>Dikarya</taxon>
        <taxon>Ascomycota</taxon>
        <taxon>Pezizomycotina</taxon>
        <taxon>Sordariomycetes</taxon>
        <taxon>Hypocreomycetidae</taxon>
        <taxon>Hypocreales</taxon>
        <taxon>Ophiocordycipitaceae</taxon>
        <taxon>Ophiocordyceps</taxon>
    </lineage>
</organism>
<feature type="region of interest" description="Disordered" evidence="1">
    <location>
        <begin position="87"/>
        <end position="106"/>
    </location>
</feature>
<dbReference type="OrthoDB" id="5138418at2759"/>
<feature type="compositionally biased region" description="Basic and acidic residues" evidence="1">
    <location>
        <begin position="261"/>
        <end position="270"/>
    </location>
</feature>
<feature type="region of interest" description="Disordered" evidence="1">
    <location>
        <begin position="205"/>
        <end position="418"/>
    </location>
</feature>
<proteinExistence type="predicted"/>
<dbReference type="Proteomes" id="UP000557566">
    <property type="component" value="Unassembled WGS sequence"/>
</dbReference>
<comment type="caution">
    <text evidence="2">The sequence shown here is derived from an EMBL/GenBank/DDBJ whole genome shotgun (WGS) entry which is preliminary data.</text>
</comment>
<evidence type="ECO:0000313" key="3">
    <source>
        <dbReference type="Proteomes" id="UP000557566"/>
    </source>
</evidence>
<dbReference type="EMBL" id="JAAVMX010000003">
    <property type="protein sequence ID" value="KAF4511670.1"/>
    <property type="molecule type" value="Genomic_DNA"/>
</dbReference>
<sequence>MPGTLPSDGLHHGLFRPPVSSASSSAYYSCVPANLDAITTKRKRNLGGGGETARRAGTDADDGPVNMCGSFASMVPRGRVYRLAGHLDTPGGSVDDGGSLGESMYSDSNYRRALGSKRPRQDVDMPDPSRPTPLFSLPDRPTQHRTWSTAAFTTIGGVVGKVWQLCRAGGFGGFHAGGGRGYEMDEGDADASWCVGDEWRLPGHFPRATHGSSMPVGNTDEDGQLEDEAADTRASTPTSPAAKRRQTAPTDDLNRNWVMVKEPHAADWRQSRPRPPTRNPHQGAAGGLTRRISTPGPRRQSSRLIAAAAPSLAAAQLPRPSSTASFAPARSPSPSKKASSNIIALAASAGMASPAAPGHSRRRSAHPSPAHPTLSHRRTHSNASTASSRAAGVDEELKASPRLNAEAKHLAARRKMEEHDADVRIEAFNRRLQDMIRQGKEALGTSIEIAGGDGGWEDEEE</sequence>
<feature type="region of interest" description="Disordered" evidence="1">
    <location>
        <begin position="114"/>
        <end position="142"/>
    </location>
</feature>
<protein>
    <submittedName>
        <fullName evidence="2">Uncharacterized protein</fullName>
    </submittedName>
</protein>
<feature type="compositionally biased region" description="Low complexity" evidence="1">
    <location>
        <begin position="302"/>
        <end position="358"/>
    </location>
</feature>
<name>A0A8H4V8M4_9HYPO</name>
<feature type="compositionally biased region" description="Basic and acidic residues" evidence="1">
    <location>
        <begin position="395"/>
        <end position="418"/>
    </location>
</feature>
<feature type="compositionally biased region" description="Acidic residues" evidence="1">
    <location>
        <begin position="219"/>
        <end position="229"/>
    </location>
</feature>
<accession>A0A8H4V8M4</accession>